<dbReference type="GO" id="GO:0051536">
    <property type="term" value="F:iron-sulfur cluster binding"/>
    <property type="evidence" value="ECO:0007669"/>
    <property type="project" value="UniProtKB-KW"/>
</dbReference>
<dbReference type="PANTHER" id="PTHR40447:SF1">
    <property type="entry name" value="ANAEROBIC SULFITE REDUCTASE SUBUNIT A"/>
    <property type="match status" value="1"/>
</dbReference>
<dbReference type="SUPFAM" id="SSF46548">
    <property type="entry name" value="alpha-helical ferredoxin"/>
    <property type="match status" value="1"/>
</dbReference>
<evidence type="ECO:0000313" key="6">
    <source>
        <dbReference type="Proteomes" id="UP000233293"/>
    </source>
</evidence>
<accession>A0A2N3PU14</accession>
<feature type="domain" description="4Fe-4S ferredoxin-type" evidence="4">
    <location>
        <begin position="257"/>
        <end position="289"/>
    </location>
</feature>
<gene>
    <name evidence="5" type="ORF">CWS72_13590</name>
</gene>
<dbReference type="AlphaFoldDB" id="A0A2N3PU14"/>
<evidence type="ECO:0000256" key="1">
    <source>
        <dbReference type="ARBA" id="ARBA00022723"/>
    </source>
</evidence>
<dbReference type="GO" id="GO:0046872">
    <property type="term" value="F:metal ion binding"/>
    <property type="evidence" value="ECO:0007669"/>
    <property type="project" value="UniProtKB-KW"/>
</dbReference>
<protein>
    <recommendedName>
        <fullName evidence="4">4Fe-4S ferredoxin-type domain-containing protein</fullName>
    </recommendedName>
</protein>
<dbReference type="OrthoDB" id="9765258at2"/>
<sequence length="380" mass="40943">MRASIGDKVIFTHAELDRLIALLWGDGIPVVGPKVADGAVVYEPLGGIGEMPWGWSDESGPGHYRLVAGEDGALFGYSLGAQGWKRHLYPPRQNLFRAERAGRGFRILRSVGDDASPPMAFLGVRACELTAIGVLDRVFSQEGFEEPGYRSRRGKVIIIAVECARAVGTCFCASAGGGPAVDGRFDIKLNEIVEDGGHVFLAVAGSDTGAALLSRLSVVPASDAQIIIAAAQPVEAARQQSRRMDAEAPGILERSLESPHWDDVAGRCLTCGNCTMVCPTCFCTTVEDVTDLSGNHAERWRLWDSCFTIDYSHIAGGALRQKASSRYRQWLTHKLSTWHRQFGMSGCVGCGRCIAWCPVGIDITREIESLRKAGGSDGTD</sequence>
<feature type="domain" description="4Fe-4S ferredoxin-type" evidence="4">
    <location>
        <begin position="338"/>
        <end position="366"/>
    </location>
</feature>
<keyword evidence="6" id="KW-1185">Reference proteome</keyword>
<dbReference type="Proteomes" id="UP000233293">
    <property type="component" value="Unassembled WGS sequence"/>
</dbReference>
<keyword evidence="2" id="KW-0408">Iron</keyword>
<dbReference type="PANTHER" id="PTHR40447">
    <property type="entry name" value="ANAEROBIC SULFITE REDUCTASE SUBUNIT A"/>
    <property type="match status" value="1"/>
</dbReference>
<comment type="caution">
    <text evidence="5">The sequence shown here is derived from an EMBL/GenBank/DDBJ whole genome shotgun (WGS) entry which is preliminary data.</text>
</comment>
<keyword evidence="1" id="KW-0479">Metal-binding</keyword>
<keyword evidence="3" id="KW-0411">Iron-sulfur</keyword>
<dbReference type="InterPro" id="IPR017896">
    <property type="entry name" value="4Fe4S_Fe-S-bd"/>
</dbReference>
<dbReference type="Pfam" id="PF17179">
    <property type="entry name" value="Fer4_22"/>
    <property type="match status" value="1"/>
</dbReference>
<dbReference type="RefSeq" id="WP_101251166.1">
    <property type="nucleotide sequence ID" value="NZ_PIUM01000015.1"/>
</dbReference>
<evidence type="ECO:0000256" key="2">
    <source>
        <dbReference type="ARBA" id="ARBA00023004"/>
    </source>
</evidence>
<dbReference type="PROSITE" id="PS00198">
    <property type="entry name" value="4FE4S_FER_1"/>
    <property type="match status" value="2"/>
</dbReference>
<evidence type="ECO:0000256" key="3">
    <source>
        <dbReference type="ARBA" id="ARBA00023014"/>
    </source>
</evidence>
<reference evidence="6" key="1">
    <citation type="submission" date="2017-12" db="EMBL/GenBank/DDBJ databases">
        <title>Draft genome sequence of Telmatospirillum siberiense 26-4b1T, an acidotolerant peatland alphaproteobacterium potentially involved in sulfur cycling.</title>
        <authorList>
            <person name="Hausmann B."/>
            <person name="Pjevac P."/>
            <person name="Schreck K."/>
            <person name="Herbold C.W."/>
            <person name="Daims H."/>
            <person name="Wagner M."/>
            <person name="Pester M."/>
            <person name="Loy A."/>
        </authorList>
    </citation>
    <scope>NUCLEOTIDE SEQUENCE [LARGE SCALE GENOMIC DNA]</scope>
    <source>
        <strain evidence="6">26-4b1</strain>
    </source>
</reference>
<evidence type="ECO:0000259" key="4">
    <source>
        <dbReference type="PROSITE" id="PS51379"/>
    </source>
</evidence>
<dbReference type="EMBL" id="PIUM01000015">
    <property type="protein sequence ID" value="PKU23905.1"/>
    <property type="molecule type" value="Genomic_DNA"/>
</dbReference>
<name>A0A2N3PU14_9PROT</name>
<dbReference type="InterPro" id="IPR009051">
    <property type="entry name" value="Helical_ferredxn"/>
</dbReference>
<organism evidence="5 6">
    <name type="scientific">Telmatospirillum siberiense</name>
    <dbReference type="NCBI Taxonomy" id="382514"/>
    <lineage>
        <taxon>Bacteria</taxon>
        <taxon>Pseudomonadati</taxon>
        <taxon>Pseudomonadota</taxon>
        <taxon>Alphaproteobacteria</taxon>
        <taxon>Rhodospirillales</taxon>
        <taxon>Rhodospirillaceae</taxon>
        <taxon>Telmatospirillum</taxon>
    </lineage>
</organism>
<proteinExistence type="predicted"/>
<dbReference type="PROSITE" id="PS51379">
    <property type="entry name" value="4FE4S_FER_2"/>
    <property type="match status" value="2"/>
</dbReference>
<dbReference type="Gene3D" id="1.10.1060.10">
    <property type="entry name" value="Alpha-helical ferredoxin"/>
    <property type="match status" value="1"/>
</dbReference>
<dbReference type="InterPro" id="IPR017900">
    <property type="entry name" value="4Fe4S_Fe_S_CS"/>
</dbReference>
<evidence type="ECO:0000313" key="5">
    <source>
        <dbReference type="EMBL" id="PKU23905.1"/>
    </source>
</evidence>